<organism evidence="2 3">
    <name type="scientific">Polyplosphaeria fusca</name>
    <dbReference type="NCBI Taxonomy" id="682080"/>
    <lineage>
        <taxon>Eukaryota</taxon>
        <taxon>Fungi</taxon>
        <taxon>Dikarya</taxon>
        <taxon>Ascomycota</taxon>
        <taxon>Pezizomycotina</taxon>
        <taxon>Dothideomycetes</taxon>
        <taxon>Pleosporomycetidae</taxon>
        <taxon>Pleosporales</taxon>
        <taxon>Tetraplosphaeriaceae</taxon>
        <taxon>Polyplosphaeria</taxon>
    </lineage>
</organism>
<keyword evidence="3" id="KW-1185">Reference proteome</keyword>
<feature type="signal peptide" evidence="1">
    <location>
        <begin position="1"/>
        <end position="17"/>
    </location>
</feature>
<sequence>MCIPHIVIFPLLCLSRGAQPSASGRGLSSDTIGAVSARVELRTAGSSCILIGEVSQASPMYHQGGSGYAARTRDPRIHIVQGCALCNRITKMTSGHDERIGEDSGPRQDSS</sequence>
<evidence type="ECO:0000256" key="1">
    <source>
        <dbReference type="SAM" id="SignalP"/>
    </source>
</evidence>
<dbReference type="Proteomes" id="UP000799444">
    <property type="component" value="Unassembled WGS sequence"/>
</dbReference>
<accession>A0A9P4RCS7</accession>
<evidence type="ECO:0000313" key="2">
    <source>
        <dbReference type="EMBL" id="KAF2740944.1"/>
    </source>
</evidence>
<evidence type="ECO:0008006" key="4">
    <source>
        <dbReference type="Google" id="ProtNLM"/>
    </source>
</evidence>
<reference evidence="2" key="1">
    <citation type="journal article" date="2020" name="Stud. Mycol.">
        <title>101 Dothideomycetes genomes: a test case for predicting lifestyles and emergence of pathogens.</title>
        <authorList>
            <person name="Haridas S."/>
            <person name="Albert R."/>
            <person name="Binder M."/>
            <person name="Bloem J."/>
            <person name="Labutti K."/>
            <person name="Salamov A."/>
            <person name="Andreopoulos B."/>
            <person name="Baker S."/>
            <person name="Barry K."/>
            <person name="Bills G."/>
            <person name="Bluhm B."/>
            <person name="Cannon C."/>
            <person name="Castanera R."/>
            <person name="Culley D."/>
            <person name="Daum C."/>
            <person name="Ezra D."/>
            <person name="Gonzalez J."/>
            <person name="Henrissat B."/>
            <person name="Kuo A."/>
            <person name="Liang C."/>
            <person name="Lipzen A."/>
            <person name="Lutzoni F."/>
            <person name="Magnuson J."/>
            <person name="Mondo S."/>
            <person name="Nolan M."/>
            <person name="Ohm R."/>
            <person name="Pangilinan J."/>
            <person name="Park H.-J."/>
            <person name="Ramirez L."/>
            <person name="Alfaro M."/>
            <person name="Sun H."/>
            <person name="Tritt A."/>
            <person name="Yoshinaga Y."/>
            <person name="Zwiers L.-H."/>
            <person name="Turgeon B."/>
            <person name="Goodwin S."/>
            <person name="Spatafora J."/>
            <person name="Crous P."/>
            <person name="Grigoriev I."/>
        </authorList>
    </citation>
    <scope>NUCLEOTIDE SEQUENCE</scope>
    <source>
        <strain evidence="2">CBS 125425</strain>
    </source>
</reference>
<gene>
    <name evidence="2" type="ORF">EJ04DRAFT_507391</name>
</gene>
<proteinExistence type="predicted"/>
<name>A0A9P4RCS7_9PLEO</name>
<feature type="chain" id="PRO_5040286455" description="Secreted protein" evidence="1">
    <location>
        <begin position="18"/>
        <end position="111"/>
    </location>
</feature>
<comment type="caution">
    <text evidence="2">The sequence shown here is derived from an EMBL/GenBank/DDBJ whole genome shotgun (WGS) entry which is preliminary data.</text>
</comment>
<protein>
    <recommendedName>
        <fullName evidence="4">Secreted protein</fullName>
    </recommendedName>
</protein>
<keyword evidence="1" id="KW-0732">Signal</keyword>
<evidence type="ECO:0000313" key="3">
    <source>
        <dbReference type="Proteomes" id="UP000799444"/>
    </source>
</evidence>
<dbReference type="EMBL" id="ML996098">
    <property type="protein sequence ID" value="KAF2740944.1"/>
    <property type="molecule type" value="Genomic_DNA"/>
</dbReference>
<dbReference type="AlphaFoldDB" id="A0A9P4RCS7"/>